<evidence type="ECO:0008006" key="8">
    <source>
        <dbReference type="Google" id="ProtNLM"/>
    </source>
</evidence>
<dbReference type="GO" id="GO:0032153">
    <property type="term" value="C:cell division site"/>
    <property type="evidence" value="ECO:0007669"/>
    <property type="project" value="TreeGrafter"/>
</dbReference>
<sequence>TAALVLIEPDLATSVTYFFIFFAITYGVGAPREILIPLILVPLSALFSIHPLLIVILFVGTFVYLKLRNFSPFIILINLFLILTVSLSTPIIWKKGLKEYQKQRLTAFLAPEKYKNREAWQIYQAQIALGSGGLTGKGLGKGTQKGLAFLPAAHTDFIFTSFGEEFGFLGTSFLLLLYSLFLVFILKLTQRTGRYHKGILLGIWGYFFYHYALNMAANVSLFPVAGIPLPFMTFGGSHIIVEFIMLSMLFRILKEEA</sequence>
<feature type="transmembrane region" description="Helical" evidence="6">
    <location>
        <begin position="35"/>
        <end position="65"/>
    </location>
</feature>
<protein>
    <recommendedName>
        <fullName evidence="8">Rod shape-determining protein RodA</fullName>
    </recommendedName>
</protein>
<proteinExistence type="predicted"/>
<name>A0A7V0LVG7_UNCW3</name>
<feature type="non-terminal residue" evidence="7">
    <location>
        <position position="1"/>
    </location>
</feature>
<dbReference type="GO" id="GO:0051301">
    <property type="term" value="P:cell division"/>
    <property type="evidence" value="ECO:0007669"/>
    <property type="project" value="InterPro"/>
</dbReference>
<feature type="transmembrane region" description="Helical" evidence="6">
    <location>
        <begin position="198"/>
        <end position="217"/>
    </location>
</feature>
<organism evidence="7">
    <name type="scientific">candidate division WOR-3 bacterium</name>
    <dbReference type="NCBI Taxonomy" id="2052148"/>
    <lineage>
        <taxon>Bacteria</taxon>
        <taxon>Bacteria division WOR-3</taxon>
    </lineage>
</organism>
<evidence type="ECO:0000256" key="4">
    <source>
        <dbReference type="ARBA" id="ARBA00022989"/>
    </source>
</evidence>
<keyword evidence="5 6" id="KW-0472">Membrane</keyword>
<evidence type="ECO:0000313" key="7">
    <source>
        <dbReference type="EMBL" id="HDL60585.1"/>
    </source>
</evidence>
<keyword evidence="2 6" id="KW-0812">Transmembrane</keyword>
<dbReference type="EMBL" id="DRDR01000171">
    <property type="protein sequence ID" value="HDL60585.1"/>
    <property type="molecule type" value="Genomic_DNA"/>
</dbReference>
<evidence type="ECO:0000256" key="6">
    <source>
        <dbReference type="SAM" id="Phobius"/>
    </source>
</evidence>
<dbReference type="Proteomes" id="UP000886381">
    <property type="component" value="Unassembled WGS sequence"/>
</dbReference>
<dbReference type="GO" id="GO:0005886">
    <property type="term" value="C:plasma membrane"/>
    <property type="evidence" value="ECO:0007669"/>
    <property type="project" value="TreeGrafter"/>
</dbReference>
<feature type="transmembrane region" description="Helical" evidence="6">
    <location>
        <begin position="12"/>
        <end position="29"/>
    </location>
</feature>
<feature type="transmembrane region" description="Helical" evidence="6">
    <location>
        <begin position="229"/>
        <end position="253"/>
    </location>
</feature>
<evidence type="ECO:0000256" key="5">
    <source>
        <dbReference type="ARBA" id="ARBA00023136"/>
    </source>
</evidence>
<reference evidence="7" key="1">
    <citation type="journal article" date="2020" name="mSystems">
        <title>Genome- and Community-Level Interaction Insights into Carbon Utilization and Element Cycling Functions of Hydrothermarchaeota in Hydrothermal Sediment.</title>
        <authorList>
            <person name="Zhou Z."/>
            <person name="Liu Y."/>
            <person name="Xu W."/>
            <person name="Pan J."/>
            <person name="Luo Z.H."/>
            <person name="Li M."/>
        </authorList>
    </citation>
    <scope>NUCLEOTIDE SEQUENCE [LARGE SCALE GENOMIC DNA]</scope>
    <source>
        <strain evidence="7">HyVt-28</strain>
    </source>
</reference>
<accession>A0A7V0LVG7</accession>
<comment type="subcellular location">
    <subcellularLocation>
        <location evidence="1">Membrane</location>
        <topology evidence="1">Multi-pass membrane protein</topology>
    </subcellularLocation>
</comment>
<feature type="transmembrane region" description="Helical" evidence="6">
    <location>
        <begin position="72"/>
        <end position="93"/>
    </location>
</feature>
<evidence type="ECO:0000256" key="2">
    <source>
        <dbReference type="ARBA" id="ARBA00022692"/>
    </source>
</evidence>
<feature type="transmembrane region" description="Helical" evidence="6">
    <location>
        <begin position="166"/>
        <end position="186"/>
    </location>
</feature>
<dbReference type="PANTHER" id="PTHR30474">
    <property type="entry name" value="CELL CYCLE PROTEIN"/>
    <property type="match status" value="1"/>
</dbReference>
<comment type="caution">
    <text evidence="7">The sequence shown here is derived from an EMBL/GenBank/DDBJ whole genome shotgun (WGS) entry which is preliminary data.</text>
</comment>
<dbReference type="GO" id="GO:0015648">
    <property type="term" value="F:lipid-linked peptidoglycan transporter activity"/>
    <property type="evidence" value="ECO:0007669"/>
    <property type="project" value="TreeGrafter"/>
</dbReference>
<dbReference type="GO" id="GO:0008360">
    <property type="term" value="P:regulation of cell shape"/>
    <property type="evidence" value="ECO:0007669"/>
    <property type="project" value="UniProtKB-KW"/>
</dbReference>
<dbReference type="InterPro" id="IPR001182">
    <property type="entry name" value="FtsW/RodA"/>
</dbReference>
<dbReference type="Pfam" id="PF01098">
    <property type="entry name" value="FTSW_RODA_SPOVE"/>
    <property type="match status" value="1"/>
</dbReference>
<evidence type="ECO:0000256" key="3">
    <source>
        <dbReference type="ARBA" id="ARBA00022960"/>
    </source>
</evidence>
<keyword evidence="4 6" id="KW-1133">Transmembrane helix</keyword>
<gene>
    <name evidence="7" type="ORF">ENH14_03915</name>
</gene>
<evidence type="ECO:0000256" key="1">
    <source>
        <dbReference type="ARBA" id="ARBA00004141"/>
    </source>
</evidence>
<keyword evidence="3" id="KW-0133">Cell shape</keyword>
<dbReference type="AlphaFoldDB" id="A0A7V0LVG7"/>